<comment type="similarity">
    <text evidence="1 8">Belongs to the cytochrome P450 family.</text>
</comment>
<dbReference type="CDD" id="cd20625">
    <property type="entry name" value="CYP164-like"/>
    <property type="match status" value="1"/>
</dbReference>
<dbReference type="PROSITE" id="PS00086">
    <property type="entry name" value="CYTOCHROME_P450"/>
    <property type="match status" value="1"/>
</dbReference>
<dbReference type="GO" id="GO:0020037">
    <property type="term" value="F:heme binding"/>
    <property type="evidence" value="ECO:0007669"/>
    <property type="project" value="InterPro"/>
</dbReference>
<evidence type="ECO:0000256" key="8">
    <source>
        <dbReference type="RuleBase" id="RU000461"/>
    </source>
</evidence>
<keyword evidence="11" id="KW-1185">Reference proteome</keyword>
<reference evidence="10 11" key="1">
    <citation type="submission" date="2016-04" db="EMBL/GenBank/DDBJ databases">
        <authorList>
            <person name="Evans L.H."/>
            <person name="Alamgir A."/>
            <person name="Owens N."/>
            <person name="Weber N.D."/>
            <person name="Virtaneva K."/>
            <person name="Barbian K."/>
            <person name="Babar A."/>
            <person name="Rosenke K."/>
        </authorList>
    </citation>
    <scope>NUCLEOTIDE SEQUENCE [LARGE SCALE GENOMIC DNA]</scope>
    <source>
        <strain evidence="10 11">JL2886</strain>
    </source>
</reference>
<feature type="compositionally biased region" description="Basic residues" evidence="9">
    <location>
        <begin position="1"/>
        <end position="13"/>
    </location>
</feature>
<dbReference type="Pfam" id="PF00067">
    <property type="entry name" value="p450"/>
    <property type="match status" value="2"/>
</dbReference>
<dbReference type="InterPro" id="IPR036396">
    <property type="entry name" value="Cyt_P450_sf"/>
</dbReference>
<evidence type="ECO:0000256" key="7">
    <source>
        <dbReference type="ARBA" id="ARBA00043906"/>
    </source>
</evidence>
<evidence type="ECO:0000256" key="6">
    <source>
        <dbReference type="ARBA" id="ARBA00023033"/>
    </source>
</evidence>
<sequence length="403" mass="45258">MTSRHGKSRRMKTLHQPPTDPAFVQDPYPFYAKARDAGALHYWQDYDMVAAFRKSAVHMLLRDRRFGREIPAEMAAPGPAHLAPFLAVEAHSLLDAEPPRHTRLRKLVMRAFTSRAIAALEADIAQLCHDLIDAFPDQPFDLLQAYCTQVPIVTICRLLGVPEEMAPQLLDWSHRMVAMYQAGRTEETEHSAAEASAAFSDYLRSYIDQRRSDPQDDLITRLIAAEEAGDSLTTDELIGTCILLLNAGHEATVHALGNGVKTMLEQGWDPAWLTEDGIDQLVEEILRYDPPLHMFTRYAYEEAEVFGHTFQRGDQVALLLGAANRDPAVLDDPEVFNPSRPAKTNTSFGGGLHFCVGAPLARLEMRIALPILFQRCPDLRLAEKPEYSDSYHFHGLTRLMVSR</sequence>
<proteinExistence type="inferred from homology"/>
<accession>A0A1B0ZWP1</accession>
<name>A0A1B0ZWP1_9RHOB</name>
<dbReference type="AlphaFoldDB" id="A0A1B0ZWP1"/>
<dbReference type="GO" id="GO:0005506">
    <property type="term" value="F:iron ion binding"/>
    <property type="evidence" value="ECO:0007669"/>
    <property type="project" value="InterPro"/>
</dbReference>
<dbReference type="PRINTS" id="PR00359">
    <property type="entry name" value="BP450"/>
</dbReference>
<dbReference type="Gene3D" id="1.10.630.10">
    <property type="entry name" value="Cytochrome P450"/>
    <property type="match status" value="1"/>
</dbReference>
<evidence type="ECO:0000256" key="5">
    <source>
        <dbReference type="ARBA" id="ARBA00023004"/>
    </source>
</evidence>
<evidence type="ECO:0000256" key="9">
    <source>
        <dbReference type="SAM" id="MobiDB-lite"/>
    </source>
</evidence>
<dbReference type="InterPro" id="IPR017972">
    <property type="entry name" value="Cyt_P450_CS"/>
</dbReference>
<dbReference type="GO" id="GO:0036199">
    <property type="term" value="F:cholest-4-en-3-one 26-monooxygenase activity"/>
    <property type="evidence" value="ECO:0007669"/>
    <property type="project" value="TreeGrafter"/>
</dbReference>
<dbReference type="Proteomes" id="UP000092565">
    <property type="component" value="Chromosome"/>
</dbReference>
<comment type="function">
    <text evidence="7">Cytochromes P450 are a group of heme-thiolate monooxygenases. They oxidize a variety of structurally unrelated compounds, including steroids, fatty acids, and xenobiotics.</text>
</comment>
<dbReference type="EMBL" id="CP015124">
    <property type="protein sequence ID" value="ANP38555.1"/>
    <property type="molecule type" value="Genomic_DNA"/>
</dbReference>
<keyword evidence="4 8" id="KW-0560">Oxidoreductase</keyword>
<dbReference type="PANTHER" id="PTHR46696">
    <property type="entry name" value="P450, PUTATIVE (EUROFUNG)-RELATED"/>
    <property type="match status" value="1"/>
</dbReference>
<dbReference type="InterPro" id="IPR002397">
    <property type="entry name" value="Cyt_P450_B"/>
</dbReference>
<evidence type="ECO:0000256" key="2">
    <source>
        <dbReference type="ARBA" id="ARBA00022617"/>
    </source>
</evidence>
<keyword evidence="2 8" id="KW-0349">Heme</keyword>
<dbReference type="PANTHER" id="PTHR46696:SF4">
    <property type="entry name" value="BIOTIN BIOSYNTHESIS CYTOCHROME P450"/>
    <property type="match status" value="1"/>
</dbReference>
<evidence type="ECO:0000256" key="3">
    <source>
        <dbReference type="ARBA" id="ARBA00022723"/>
    </source>
</evidence>
<feature type="region of interest" description="Disordered" evidence="9">
    <location>
        <begin position="1"/>
        <end position="20"/>
    </location>
</feature>
<keyword evidence="6 8" id="KW-0503">Monooxygenase</keyword>
<dbReference type="GO" id="GO:0008395">
    <property type="term" value="F:steroid hydroxylase activity"/>
    <property type="evidence" value="ECO:0007669"/>
    <property type="project" value="TreeGrafter"/>
</dbReference>
<dbReference type="FunFam" id="1.10.630.10:FF:000018">
    <property type="entry name" value="Cytochrome P450 monooxygenase"/>
    <property type="match status" value="1"/>
</dbReference>
<protein>
    <submittedName>
        <fullName evidence="10">Cytochrome P450</fullName>
    </submittedName>
</protein>
<dbReference type="SUPFAM" id="SSF48264">
    <property type="entry name" value="Cytochrome P450"/>
    <property type="match status" value="1"/>
</dbReference>
<keyword evidence="3 8" id="KW-0479">Metal-binding</keyword>
<gene>
    <name evidence="10" type="ORF">JL2886_03682</name>
</gene>
<evidence type="ECO:0000313" key="10">
    <source>
        <dbReference type="EMBL" id="ANP38555.1"/>
    </source>
</evidence>
<keyword evidence="5 8" id="KW-0408">Iron</keyword>
<dbReference type="GO" id="GO:0006707">
    <property type="term" value="P:cholesterol catabolic process"/>
    <property type="evidence" value="ECO:0007669"/>
    <property type="project" value="TreeGrafter"/>
</dbReference>
<dbReference type="InterPro" id="IPR001128">
    <property type="entry name" value="Cyt_P450"/>
</dbReference>
<evidence type="ECO:0000256" key="1">
    <source>
        <dbReference type="ARBA" id="ARBA00010617"/>
    </source>
</evidence>
<evidence type="ECO:0000313" key="11">
    <source>
        <dbReference type="Proteomes" id="UP000092565"/>
    </source>
</evidence>
<dbReference type="PATRIC" id="fig|60890.4.peg.3590"/>
<evidence type="ECO:0000256" key="4">
    <source>
        <dbReference type="ARBA" id="ARBA00023002"/>
    </source>
</evidence>
<organism evidence="10 11">
    <name type="scientific">Phaeobacter gallaeciensis</name>
    <dbReference type="NCBI Taxonomy" id="60890"/>
    <lineage>
        <taxon>Bacteria</taxon>
        <taxon>Pseudomonadati</taxon>
        <taxon>Pseudomonadota</taxon>
        <taxon>Alphaproteobacteria</taxon>
        <taxon>Rhodobacterales</taxon>
        <taxon>Roseobacteraceae</taxon>
        <taxon>Phaeobacter</taxon>
    </lineage>
</organism>